<feature type="region of interest" description="Disordered" evidence="1">
    <location>
        <begin position="1"/>
        <end position="33"/>
    </location>
</feature>
<comment type="caution">
    <text evidence="2">The sequence shown here is derived from an EMBL/GenBank/DDBJ whole genome shotgun (WGS) entry which is preliminary data.</text>
</comment>
<evidence type="ECO:0000313" key="3">
    <source>
        <dbReference type="Proteomes" id="UP000799777"/>
    </source>
</evidence>
<dbReference type="EMBL" id="ML978228">
    <property type="protein sequence ID" value="KAF2027285.1"/>
    <property type="molecule type" value="Genomic_DNA"/>
</dbReference>
<protein>
    <submittedName>
        <fullName evidence="2">Uncharacterized protein</fullName>
    </submittedName>
</protein>
<name>A0A9P4LJI6_9PLEO</name>
<dbReference type="OrthoDB" id="4158258at2759"/>
<keyword evidence="3" id="KW-1185">Reference proteome</keyword>
<dbReference type="AlphaFoldDB" id="A0A9P4LJI6"/>
<accession>A0A9P4LJI6</accession>
<organism evidence="2 3">
    <name type="scientific">Setomelanomma holmii</name>
    <dbReference type="NCBI Taxonomy" id="210430"/>
    <lineage>
        <taxon>Eukaryota</taxon>
        <taxon>Fungi</taxon>
        <taxon>Dikarya</taxon>
        <taxon>Ascomycota</taxon>
        <taxon>Pezizomycotina</taxon>
        <taxon>Dothideomycetes</taxon>
        <taxon>Pleosporomycetidae</taxon>
        <taxon>Pleosporales</taxon>
        <taxon>Pleosporineae</taxon>
        <taxon>Phaeosphaeriaceae</taxon>
        <taxon>Setomelanomma</taxon>
    </lineage>
</organism>
<sequence>MLNFFKSTPKAEEAAAEGSQHDEAPPIYIPDISDPPTYDSVAANMSSLGVGDPQETISVPMVSRFHKKNIHDLNPFSRKTGGLEQTVTVRKMTRNFYLKHYAKDAEGNYVGTSSPAVDAPLVFVPGKSTPEDLLRQVQEVAFAKRDTRGPGMGALGMRVA</sequence>
<evidence type="ECO:0000256" key="1">
    <source>
        <dbReference type="SAM" id="MobiDB-lite"/>
    </source>
</evidence>
<feature type="compositionally biased region" description="Basic and acidic residues" evidence="1">
    <location>
        <begin position="9"/>
        <end position="24"/>
    </location>
</feature>
<dbReference type="Proteomes" id="UP000799777">
    <property type="component" value="Unassembled WGS sequence"/>
</dbReference>
<evidence type="ECO:0000313" key="2">
    <source>
        <dbReference type="EMBL" id="KAF2027285.1"/>
    </source>
</evidence>
<proteinExistence type="predicted"/>
<gene>
    <name evidence="2" type="ORF">EK21DRAFT_102606</name>
</gene>
<reference evidence="2" key="1">
    <citation type="journal article" date="2020" name="Stud. Mycol.">
        <title>101 Dothideomycetes genomes: a test case for predicting lifestyles and emergence of pathogens.</title>
        <authorList>
            <person name="Haridas S."/>
            <person name="Albert R."/>
            <person name="Binder M."/>
            <person name="Bloem J."/>
            <person name="Labutti K."/>
            <person name="Salamov A."/>
            <person name="Andreopoulos B."/>
            <person name="Baker S."/>
            <person name="Barry K."/>
            <person name="Bills G."/>
            <person name="Bluhm B."/>
            <person name="Cannon C."/>
            <person name="Castanera R."/>
            <person name="Culley D."/>
            <person name="Daum C."/>
            <person name="Ezra D."/>
            <person name="Gonzalez J."/>
            <person name="Henrissat B."/>
            <person name="Kuo A."/>
            <person name="Liang C."/>
            <person name="Lipzen A."/>
            <person name="Lutzoni F."/>
            <person name="Magnuson J."/>
            <person name="Mondo S."/>
            <person name="Nolan M."/>
            <person name="Ohm R."/>
            <person name="Pangilinan J."/>
            <person name="Park H.-J."/>
            <person name="Ramirez L."/>
            <person name="Alfaro M."/>
            <person name="Sun H."/>
            <person name="Tritt A."/>
            <person name="Yoshinaga Y."/>
            <person name="Zwiers L.-H."/>
            <person name="Turgeon B."/>
            <person name="Goodwin S."/>
            <person name="Spatafora J."/>
            <person name="Crous P."/>
            <person name="Grigoriev I."/>
        </authorList>
    </citation>
    <scope>NUCLEOTIDE SEQUENCE</scope>
    <source>
        <strain evidence="2">CBS 110217</strain>
    </source>
</reference>